<name>A0A1X7CZQ8_9HYPH</name>
<gene>
    <name evidence="6" type="ORF">SAMN02982989_4803</name>
</gene>
<keyword evidence="7" id="KW-1185">Reference proteome</keyword>
<sequence>MAERKREKRDPQQRRAEILAAAFACFAERGFAATRMEDVAARAGIAKGTVYLHFPDKERLFTELVSGIATPILGEIDGLVRNEAVPARFAISMFYTLFRREVLETERRHLLRLILAEGPMFPAVTEFYHREIISRGLGVLRILMKRAADRGELRNPALAEMPQIVVSPALMTIIWTTLFERYEHLDTQKLFETFLDTLFVPAENPPSEGSAK</sequence>
<dbReference type="InterPro" id="IPR009057">
    <property type="entry name" value="Homeodomain-like_sf"/>
</dbReference>
<dbReference type="FunFam" id="1.10.10.60:FF:000141">
    <property type="entry name" value="TetR family transcriptional regulator"/>
    <property type="match status" value="1"/>
</dbReference>
<dbReference type="Pfam" id="PF00440">
    <property type="entry name" value="TetR_N"/>
    <property type="match status" value="1"/>
</dbReference>
<accession>A0A1X7CZQ8</accession>
<evidence type="ECO:0000313" key="6">
    <source>
        <dbReference type="EMBL" id="SMF06023.1"/>
    </source>
</evidence>
<dbReference type="OrthoDB" id="7185252at2"/>
<dbReference type="AlphaFoldDB" id="A0A1X7CZQ8"/>
<proteinExistence type="predicted"/>
<dbReference type="PANTHER" id="PTHR30055">
    <property type="entry name" value="HTH-TYPE TRANSCRIPTIONAL REGULATOR RUTR"/>
    <property type="match status" value="1"/>
</dbReference>
<evidence type="ECO:0000256" key="2">
    <source>
        <dbReference type="ARBA" id="ARBA00023125"/>
    </source>
</evidence>
<dbReference type="Gene3D" id="1.10.357.10">
    <property type="entry name" value="Tetracycline Repressor, domain 2"/>
    <property type="match status" value="1"/>
</dbReference>
<evidence type="ECO:0000259" key="5">
    <source>
        <dbReference type="PROSITE" id="PS50977"/>
    </source>
</evidence>
<dbReference type="GO" id="GO:0003700">
    <property type="term" value="F:DNA-binding transcription factor activity"/>
    <property type="evidence" value="ECO:0007669"/>
    <property type="project" value="TreeGrafter"/>
</dbReference>
<dbReference type="InterPro" id="IPR036271">
    <property type="entry name" value="Tet_transcr_reg_TetR-rel_C_sf"/>
</dbReference>
<organism evidence="6 7">
    <name type="scientific">Xaviernesmea oryzae</name>
    <dbReference type="NCBI Taxonomy" id="464029"/>
    <lineage>
        <taxon>Bacteria</taxon>
        <taxon>Pseudomonadati</taxon>
        <taxon>Pseudomonadota</taxon>
        <taxon>Alphaproteobacteria</taxon>
        <taxon>Hyphomicrobiales</taxon>
        <taxon>Rhizobiaceae</taxon>
        <taxon>Rhizobium/Agrobacterium group</taxon>
        <taxon>Xaviernesmea</taxon>
    </lineage>
</organism>
<dbReference type="PROSITE" id="PS50977">
    <property type="entry name" value="HTH_TETR_2"/>
    <property type="match status" value="1"/>
</dbReference>
<reference evidence="7" key="1">
    <citation type="submission" date="2017-04" db="EMBL/GenBank/DDBJ databases">
        <authorList>
            <person name="Varghese N."/>
            <person name="Submissions S."/>
        </authorList>
    </citation>
    <scope>NUCLEOTIDE SEQUENCE [LARGE SCALE GENOMIC DNA]</scope>
    <source>
        <strain evidence="7">B4P</strain>
    </source>
</reference>
<keyword evidence="1" id="KW-0805">Transcription regulation</keyword>
<evidence type="ECO:0000256" key="1">
    <source>
        <dbReference type="ARBA" id="ARBA00023015"/>
    </source>
</evidence>
<feature type="domain" description="HTH tetR-type" evidence="5">
    <location>
        <begin position="12"/>
        <end position="72"/>
    </location>
</feature>
<evidence type="ECO:0000256" key="3">
    <source>
        <dbReference type="ARBA" id="ARBA00023163"/>
    </source>
</evidence>
<evidence type="ECO:0000313" key="7">
    <source>
        <dbReference type="Proteomes" id="UP000192903"/>
    </source>
</evidence>
<dbReference type="RefSeq" id="WP_085420212.1">
    <property type="nucleotide sequence ID" value="NZ_FXAF01000002.1"/>
</dbReference>
<dbReference type="InterPro" id="IPR001647">
    <property type="entry name" value="HTH_TetR"/>
</dbReference>
<keyword evidence="2 4" id="KW-0238">DNA-binding</keyword>
<dbReference type="InterPro" id="IPR050109">
    <property type="entry name" value="HTH-type_TetR-like_transc_reg"/>
</dbReference>
<dbReference type="SUPFAM" id="SSF48498">
    <property type="entry name" value="Tetracyclin repressor-like, C-terminal domain"/>
    <property type="match status" value="1"/>
</dbReference>
<evidence type="ECO:0000256" key="4">
    <source>
        <dbReference type="PROSITE-ProRule" id="PRU00335"/>
    </source>
</evidence>
<dbReference type="STRING" id="464029.SAMN02982989_4803"/>
<keyword evidence="3" id="KW-0804">Transcription</keyword>
<dbReference type="GO" id="GO:0000976">
    <property type="term" value="F:transcription cis-regulatory region binding"/>
    <property type="evidence" value="ECO:0007669"/>
    <property type="project" value="TreeGrafter"/>
</dbReference>
<dbReference type="PANTHER" id="PTHR30055:SF223">
    <property type="entry name" value="HTH-TYPE TRANSCRIPTIONAL REGULATOR UIDR"/>
    <property type="match status" value="1"/>
</dbReference>
<dbReference type="EMBL" id="FXAF01000002">
    <property type="protein sequence ID" value="SMF06023.1"/>
    <property type="molecule type" value="Genomic_DNA"/>
</dbReference>
<dbReference type="SUPFAM" id="SSF46689">
    <property type="entry name" value="Homeodomain-like"/>
    <property type="match status" value="1"/>
</dbReference>
<feature type="DNA-binding region" description="H-T-H motif" evidence="4">
    <location>
        <begin position="35"/>
        <end position="54"/>
    </location>
</feature>
<protein>
    <submittedName>
        <fullName evidence="6">Transcriptional regulator, TetR family</fullName>
    </submittedName>
</protein>
<dbReference type="PRINTS" id="PR00455">
    <property type="entry name" value="HTHTETR"/>
</dbReference>
<dbReference type="Proteomes" id="UP000192903">
    <property type="component" value="Unassembled WGS sequence"/>
</dbReference>